<organism evidence="1">
    <name type="scientific">candidate division WOR-3 bacterium</name>
    <dbReference type="NCBI Taxonomy" id="2052148"/>
    <lineage>
        <taxon>Bacteria</taxon>
        <taxon>Bacteria division WOR-3</taxon>
    </lineage>
</organism>
<dbReference type="EMBL" id="DSTU01000006">
    <property type="protein sequence ID" value="HFJ53998.1"/>
    <property type="molecule type" value="Genomic_DNA"/>
</dbReference>
<protein>
    <recommendedName>
        <fullName evidence="3">T9SS type A sorting domain-containing protein</fullName>
    </recommendedName>
</protein>
<proteinExistence type="predicted"/>
<evidence type="ECO:0008006" key="3">
    <source>
        <dbReference type="Google" id="ProtNLM"/>
    </source>
</evidence>
<accession>A0A7C1SBZ1</accession>
<sequence length="713" mass="80653">MAIRQAGGWLTIPLLLLLCPVYGTEWTVGIYMCADNGMSEQAYEDLREMLTIGSTSEVNIIVQVDNAARDTNPGCRRYYVRKSVLDLLADLGEVDMADTAVLAEFIEFLGTHYPASNYLLILWDHGNGWRAGYGPQRAVLIDESHAHMMGVAGGELRKAIKSGVEHLGRKLTIIGFDACLMGSIEIAAELMPFADYLLASEAVVEWDGFPYDLFLGRLTARPTSTPEEFLPEFCADYVSSFPGEDVCLSALDLHQLERVMKILGPVLQDSLNPQATGYQLARTGVQTFPTDAVHPPSVRDEQIDFIHFWELAPGTGLTYLRSTLNPLIVANATAGSLANARGVAVWFPSGYLDFKSKTSEYRWLTFADSIPWLRFLNSYFGCDDVKPETPEITRHRTGRRGEIRLWWRKSWDLVSLTYELYQVTEPEIILLDHGDSLNNWESNGWSLSTRYFRSPAQAFFSGSASNLNCQLELKDPLPLPHGGLLSFYVFYSTQETEDSTGNIHRDVCYVECSGDRTAWQPLDSIYGDGEKWQELRYLLPAAPQLYLRFRYQTDAEINRLGVFIDDIRIERFASLRRALTTSDTTAYLFNLARDTSGYYFLVIAIDSFGNRSYVSQYYPVKITSWAEPYTLPAPFTGPCRLILDFPPEEIPDVFIYTLSGTLVKKFSRVQTREIQWNGTNEQNREVADGVYIVVVQGKNFRKTGRIAKVRLRY</sequence>
<evidence type="ECO:0000313" key="2">
    <source>
        <dbReference type="EMBL" id="HFJ53998.1"/>
    </source>
</evidence>
<reference evidence="1" key="1">
    <citation type="journal article" date="2020" name="mSystems">
        <title>Genome- and Community-Level Interaction Insights into Carbon Utilization and Element Cycling Functions of Hydrothermarchaeota in Hydrothermal Sediment.</title>
        <authorList>
            <person name="Zhou Z."/>
            <person name="Liu Y."/>
            <person name="Xu W."/>
            <person name="Pan J."/>
            <person name="Luo Z.H."/>
            <person name="Li M."/>
        </authorList>
    </citation>
    <scope>NUCLEOTIDE SEQUENCE [LARGE SCALE GENOMIC DNA]</scope>
    <source>
        <strain evidence="1">SpSt-265</strain>
        <strain evidence="2">SpSt-465</strain>
    </source>
</reference>
<dbReference type="AlphaFoldDB" id="A0A7C1SBZ1"/>
<gene>
    <name evidence="1" type="ORF">ENP94_00560</name>
    <name evidence="2" type="ORF">ENS16_04835</name>
</gene>
<dbReference type="Gene3D" id="3.40.50.11970">
    <property type="match status" value="1"/>
</dbReference>
<dbReference type="Gene3D" id="2.60.40.4070">
    <property type="match status" value="1"/>
</dbReference>
<comment type="caution">
    <text evidence="1">The sequence shown here is derived from an EMBL/GenBank/DDBJ whole genome shotgun (WGS) entry which is preliminary data.</text>
</comment>
<evidence type="ECO:0000313" key="1">
    <source>
        <dbReference type="EMBL" id="HEA86486.1"/>
    </source>
</evidence>
<name>A0A7C1SBZ1_UNCW3</name>
<dbReference type="InterPro" id="IPR005077">
    <property type="entry name" value="Peptidase_C11"/>
</dbReference>
<dbReference type="EMBL" id="DSLG01000002">
    <property type="protein sequence ID" value="HEA86486.1"/>
    <property type="molecule type" value="Genomic_DNA"/>
</dbReference>
<dbReference type="PANTHER" id="PTHR37835:SF1">
    <property type="entry name" value="ALPHA-CLOSTRIPAIN"/>
    <property type="match status" value="1"/>
</dbReference>
<dbReference type="PANTHER" id="PTHR37835">
    <property type="entry name" value="ALPHA-CLOSTRIPAIN"/>
    <property type="match status" value="1"/>
</dbReference>
<dbReference type="Pfam" id="PF03415">
    <property type="entry name" value="Peptidase_C11"/>
    <property type="match status" value="1"/>
</dbReference>